<dbReference type="InterPro" id="IPR050678">
    <property type="entry name" value="DNA_Partitioning_ATPase"/>
</dbReference>
<dbReference type="AlphaFoldDB" id="A0A6J4VAU4"/>
<sequence length="254" mass="27553">MSQVIALFNQSGGVGKTTLTMNLGFQLAVRGHKVLLVDMDPQASLTVFMGLDVTELDKTIYDALISETDEPIPIIHTLNQMDLSPANILLANAEQELVLADQRELRLKEPLTPLVSDYDFILIDCPPSLGILSQISLIAATHVLVPIQTQFKALMGTDALLKTVKKVQRRLNKSLGIAGFCPTMYSSGNALDQRTLEAITEQLSPIGRVFTPLPRATALAEASEYGKPLASSPKKNSAVLAVFDEIATAMEHLE</sequence>
<dbReference type="Pfam" id="PF13614">
    <property type="entry name" value="AAA_31"/>
    <property type="match status" value="1"/>
</dbReference>
<dbReference type="Gene3D" id="3.40.50.300">
    <property type="entry name" value="P-loop containing nucleotide triphosphate hydrolases"/>
    <property type="match status" value="1"/>
</dbReference>
<dbReference type="CDD" id="cd02042">
    <property type="entry name" value="ParAB_family"/>
    <property type="match status" value="1"/>
</dbReference>
<dbReference type="PANTHER" id="PTHR13696:SF99">
    <property type="entry name" value="COBYRINIC ACID AC-DIAMIDE SYNTHASE"/>
    <property type="match status" value="1"/>
</dbReference>
<dbReference type="InterPro" id="IPR025669">
    <property type="entry name" value="AAA_dom"/>
</dbReference>
<organism evidence="3">
    <name type="scientific">uncultured Synechococcales cyanobacterium</name>
    <dbReference type="NCBI Taxonomy" id="1936017"/>
    <lineage>
        <taxon>Bacteria</taxon>
        <taxon>Bacillati</taxon>
        <taxon>Cyanobacteriota</taxon>
        <taxon>Cyanophyceae</taxon>
        <taxon>Synechococcales</taxon>
        <taxon>environmental samples</taxon>
    </lineage>
</organism>
<reference evidence="3" key="1">
    <citation type="submission" date="2020-02" db="EMBL/GenBank/DDBJ databases">
        <authorList>
            <person name="Meier V. D."/>
        </authorList>
    </citation>
    <scope>NUCLEOTIDE SEQUENCE</scope>
    <source>
        <strain evidence="3">AVDCRST_MAG81</strain>
    </source>
</reference>
<dbReference type="PANTHER" id="PTHR13696">
    <property type="entry name" value="P-LOOP CONTAINING NUCLEOSIDE TRIPHOSPHATE HYDROLASE"/>
    <property type="match status" value="1"/>
</dbReference>
<dbReference type="SUPFAM" id="SSF52540">
    <property type="entry name" value="P-loop containing nucleoside triphosphate hydrolases"/>
    <property type="match status" value="1"/>
</dbReference>
<comment type="similarity">
    <text evidence="1">Belongs to the ParA family.</text>
</comment>
<dbReference type="EMBL" id="CADCWO010000108">
    <property type="protein sequence ID" value="CAA9574020.1"/>
    <property type="molecule type" value="Genomic_DNA"/>
</dbReference>
<protein>
    <submittedName>
        <fullName evidence="3">Chromosome (Plasmid) partitioning protein ParA</fullName>
    </submittedName>
</protein>
<evidence type="ECO:0000259" key="2">
    <source>
        <dbReference type="Pfam" id="PF13614"/>
    </source>
</evidence>
<evidence type="ECO:0000256" key="1">
    <source>
        <dbReference type="ARBA" id="ARBA00006976"/>
    </source>
</evidence>
<accession>A0A6J4VAU4</accession>
<evidence type="ECO:0000313" key="3">
    <source>
        <dbReference type="EMBL" id="CAA9574020.1"/>
    </source>
</evidence>
<name>A0A6J4VAU4_9CYAN</name>
<dbReference type="FunFam" id="3.40.50.300:FF:000285">
    <property type="entry name" value="Sporulation initiation inhibitor Soj"/>
    <property type="match status" value="1"/>
</dbReference>
<dbReference type="InterPro" id="IPR027417">
    <property type="entry name" value="P-loop_NTPase"/>
</dbReference>
<proteinExistence type="inferred from homology"/>
<gene>
    <name evidence="3" type="ORF">AVDCRST_MAG81-2017</name>
</gene>
<feature type="domain" description="AAA" evidence="2">
    <location>
        <begin position="3"/>
        <end position="176"/>
    </location>
</feature>